<dbReference type="Proteomes" id="UP000192596">
    <property type="component" value="Unassembled WGS sequence"/>
</dbReference>
<dbReference type="InterPro" id="IPR029068">
    <property type="entry name" value="Glyas_Bleomycin-R_OHBP_Dase"/>
</dbReference>
<sequence length="868" mass="93509">MIVHPQVSSESDEDFVSAVSADDATASDDEDALAMEPPTHPVPAMQAAFEESILESTEDDQPRSIEASAETRRQKILDAAHYDDSWTTRWEQKPSAQHHPLVKLMAQIVFGMHLLQQQAAKSDEEVVKILQTHVDEVDNFLERTMEDFDLAIKDIEERIKFLKLPMAHLDVFETMLEDRKFRTQLLEGNDKIEKIIDRTTRAMNAALLDAQQGKVATKDLGRYLDTIEEGWPKEKEDLDAIYGAMRGNEQGWKQCLRDVQQKGIELKDNLHQLASVISEMSRLAAAVSRRQRPHSRSGSIGASSILSSLPRSKFSGDGASVRKPSFASLDKPLPQMPDTRGGAVRTNGSKPHPVPFADRYESPRATPVSPGRVTSRASTVPLRPKTANSATPRAARTVSRGDTADLAEYLKQTGPTPARGYSNGQLAEQGSIRSASATVIRRARGQSSSDQRAEQKPITNGSAKPTRAQTWGDNVATALRPTSRGGDQQSAPPHARAQSKDTVNPNNVDQTEFQKSKRDSIAGTRFARRLSVRKKHLETPAQGPLTALPTPPASAAASPDKGPSPTNSKLQPMGDSLQPQQADARSSTQRLALFPSTEPLTPSASAGMEKGRSGVSRVESTAAPSIAGTDKKKGFSLRRMFGRAMKEKSESNTVGLGVRDADLFLCPAARGVKIVPTHVAFTAKSRVAVRECYAAALGAGAWPSGAPSYRNDDCSCFNAAVEDLDGNTVEFIFREKNEAASSDGSTASHGVRRGRDREFPPPARSKTALDVTKRESLRTPTLKRSDTMPATSAQPDSGPAGLSNDTSRALMGTLLGAAAGAAFAFAMVHAERDAVSISVHLGLHEAIGGAGLGVLKRGGPKAREVPAQ</sequence>
<organism evidence="2 3">
    <name type="scientific">Cryoendolithus antarcticus</name>
    <dbReference type="NCBI Taxonomy" id="1507870"/>
    <lineage>
        <taxon>Eukaryota</taxon>
        <taxon>Fungi</taxon>
        <taxon>Dikarya</taxon>
        <taxon>Ascomycota</taxon>
        <taxon>Pezizomycotina</taxon>
        <taxon>Dothideomycetes</taxon>
        <taxon>Dothideomycetidae</taxon>
        <taxon>Cladosporiales</taxon>
        <taxon>Cladosporiaceae</taxon>
        <taxon>Cryoendolithus</taxon>
    </lineage>
</organism>
<evidence type="ECO:0000313" key="3">
    <source>
        <dbReference type="Proteomes" id="UP000192596"/>
    </source>
</evidence>
<keyword evidence="3" id="KW-1185">Reference proteome</keyword>
<feature type="compositionally biased region" description="Polar residues" evidence="1">
    <location>
        <begin position="422"/>
        <end position="437"/>
    </location>
</feature>
<feature type="region of interest" description="Disordered" evidence="1">
    <location>
        <begin position="287"/>
        <end position="629"/>
    </location>
</feature>
<feature type="compositionally biased region" description="Low complexity" evidence="1">
    <location>
        <begin position="296"/>
        <end position="309"/>
    </location>
</feature>
<protein>
    <recommendedName>
        <fullName evidence="4">VOC domain-containing protein</fullName>
    </recommendedName>
</protein>
<evidence type="ECO:0000256" key="1">
    <source>
        <dbReference type="SAM" id="MobiDB-lite"/>
    </source>
</evidence>
<evidence type="ECO:0000313" key="2">
    <source>
        <dbReference type="EMBL" id="OQO12520.1"/>
    </source>
</evidence>
<feature type="region of interest" description="Disordered" evidence="1">
    <location>
        <begin position="740"/>
        <end position="805"/>
    </location>
</feature>
<feature type="compositionally biased region" description="Basic residues" evidence="1">
    <location>
        <begin position="526"/>
        <end position="536"/>
    </location>
</feature>
<proteinExistence type="predicted"/>
<gene>
    <name evidence="2" type="ORF">B0A48_03162</name>
</gene>
<dbReference type="PANTHER" id="PTHR35006">
    <property type="entry name" value="GLYOXALASE FAMILY PROTEIN (AFU_ORTHOLOGUE AFUA_5G14830)"/>
    <property type="match status" value="1"/>
</dbReference>
<comment type="caution">
    <text evidence="2">The sequence shown here is derived from an EMBL/GenBank/DDBJ whole genome shotgun (WGS) entry which is preliminary data.</text>
</comment>
<dbReference type="InParanoid" id="A0A1V8TMC7"/>
<dbReference type="OrthoDB" id="5389734at2759"/>
<dbReference type="Gene3D" id="3.10.180.10">
    <property type="entry name" value="2,3-Dihydroxybiphenyl 1,2-Dioxygenase, domain 1"/>
    <property type="match status" value="1"/>
</dbReference>
<name>A0A1V8TMC7_9PEZI</name>
<feature type="region of interest" description="Disordered" evidence="1">
    <location>
        <begin position="1"/>
        <end position="46"/>
    </location>
</feature>
<dbReference type="EMBL" id="NAJO01000005">
    <property type="protein sequence ID" value="OQO12520.1"/>
    <property type="molecule type" value="Genomic_DNA"/>
</dbReference>
<feature type="compositionally biased region" description="Polar residues" evidence="1">
    <location>
        <begin position="500"/>
        <end position="511"/>
    </location>
</feature>
<feature type="compositionally biased region" description="Polar residues" evidence="1">
    <location>
        <begin position="577"/>
        <end position="590"/>
    </location>
</feature>
<dbReference type="PANTHER" id="PTHR35006:SF3">
    <property type="entry name" value="GLYOXALASE FAMILY PROTEIN (AFU_ORTHOLOGUE AFUA_3G06020)"/>
    <property type="match status" value="1"/>
</dbReference>
<accession>A0A1V8TMC7</accession>
<evidence type="ECO:0008006" key="4">
    <source>
        <dbReference type="Google" id="ProtNLM"/>
    </source>
</evidence>
<dbReference type="AlphaFoldDB" id="A0A1V8TMC7"/>
<dbReference type="SUPFAM" id="SSF54593">
    <property type="entry name" value="Glyoxalase/Bleomycin resistance protein/Dihydroxybiphenyl dioxygenase"/>
    <property type="match status" value="1"/>
</dbReference>
<reference evidence="3" key="1">
    <citation type="submission" date="2017-03" db="EMBL/GenBank/DDBJ databases">
        <title>Genomes of endolithic fungi from Antarctica.</title>
        <authorList>
            <person name="Coleine C."/>
            <person name="Masonjones S."/>
            <person name="Stajich J.E."/>
        </authorList>
    </citation>
    <scope>NUCLEOTIDE SEQUENCE [LARGE SCALE GENOMIC DNA]</scope>
    <source>
        <strain evidence="3">CCFEE 5527</strain>
    </source>
</reference>
<dbReference type="STRING" id="1507870.A0A1V8TMC7"/>
<feature type="compositionally biased region" description="Polar residues" evidence="1">
    <location>
        <begin position="457"/>
        <end position="472"/>
    </location>
</feature>
<feature type="compositionally biased region" description="Low complexity" evidence="1">
    <location>
        <begin position="544"/>
        <end position="559"/>
    </location>
</feature>